<dbReference type="PROSITE" id="PS00141">
    <property type="entry name" value="ASP_PROTEASE"/>
    <property type="match status" value="1"/>
</dbReference>
<dbReference type="GO" id="GO:0008270">
    <property type="term" value="F:zinc ion binding"/>
    <property type="evidence" value="ECO:0007669"/>
    <property type="project" value="UniProtKB-KW"/>
</dbReference>
<keyword evidence="1" id="KW-0479">Metal-binding</keyword>
<accession>A0A1A9UGG1</accession>
<dbReference type="AlphaFoldDB" id="A0A1A9UGG1"/>
<dbReference type="InterPro" id="IPR001878">
    <property type="entry name" value="Znf_CCHC"/>
</dbReference>
<dbReference type="InterPro" id="IPR001969">
    <property type="entry name" value="Aspartic_peptidase_AS"/>
</dbReference>
<evidence type="ECO:0000259" key="2">
    <source>
        <dbReference type="PROSITE" id="PS50158"/>
    </source>
</evidence>
<proteinExistence type="predicted"/>
<evidence type="ECO:0000313" key="4">
    <source>
        <dbReference type="Proteomes" id="UP000078200"/>
    </source>
</evidence>
<keyword evidence="1" id="KW-0862">Zinc</keyword>
<evidence type="ECO:0000313" key="3">
    <source>
        <dbReference type="EnsemblMetazoa" id="GAUT004016-PA"/>
    </source>
</evidence>
<organism evidence="3 4">
    <name type="scientific">Glossina austeni</name>
    <name type="common">Savannah tsetse fly</name>
    <dbReference type="NCBI Taxonomy" id="7395"/>
    <lineage>
        <taxon>Eukaryota</taxon>
        <taxon>Metazoa</taxon>
        <taxon>Ecdysozoa</taxon>
        <taxon>Arthropoda</taxon>
        <taxon>Hexapoda</taxon>
        <taxon>Insecta</taxon>
        <taxon>Pterygota</taxon>
        <taxon>Neoptera</taxon>
        <taxon>Endopterygota</taxon>
        <taxon>Diptera</taxon>
        <taxon>Brachycera</taxon>
        <taxon>Muscomorpha</taxon>
        <taxon>Hippoboscoidea</taxon>
        <taxon>Glossinidae</taxon>
        <taxon>Glossina</taxon>
    </lineage>
</organism>
<protein>
    <recommendedName>
        <fullName evidence="2">CCHC-type domain-containing protein</fullName>
    </recommendedName>
</protein>
<dbReference type="EnsemblMetazoa" id="GAUT004016-RA">
    <property type="protein sequence ID" value="GAUT004016-PA"/>
    <property type="gene ID" value="GAUT004016"/>
</dbReference>
<dbReference type="STRING" id="7395.A0A1A9UGG1"/>
<dbReference type="Gene3D" id="4.10.60.10">
    <property type="entry name" value="Zinc finger, CCHC-type"/>
    <property type="match status" value="1"/>
</dbReference>
<dbReference type="SUPFAM" id="SSF50630">
    <property type="entry name" value="Acid proteases"/>
    <property type="match status" value="1"/>
</dbReference>
<dbReference type="InterPro" id="IPR036875">
    <property type="entry name" value="Znf_CCHC_sf"/>
</dbReference>
<name>A0A1A9UGG1_GLOAU</name>
<sequence>MKVRRTEVSSESDIPDLVCAALRRVMRKNTRMPVSKTRKCYACQNHGHFARECQSEHKKTHSTSPTRNISEGATEISNKLKRVSTAGQRLTSKFNSPRVGITQSKRSNSSLTIDGKIQGCNYIITLDTGASHSIINSTIINEKFDPLVGAWFRTATGDEAAIKADIMSEVILGMDFMAKHGFVLDMKRQVLQYANVTVPLTVGYDRQAEVLQVVVQRQQKIPPKSEAIVWATATQEIRLSKIWVVAPSKECTKDNMNIGKAVVSPVNNLIPVRVLNPTSDTTKFQKGDIIPQCQKAEYVVNHQVEIPKTCSKISPEAEIFI</sequence>
<dbReference type="InterPro" id="IPR021109">
    <property type="entry name" value="Peptidase_aspartic_dom_sf"/>
</dbReference>
<dbReference type="GO" id="GO:0003676">
    <property type="term" value="F:nucleic acid binding"/>
    <property type="evidence" value="ECO:0007669"/>
    <property type="project" value="InterPro"/>
</dbReference>
<dbReference type="GO" id="GO:0006508">
    <property type="term" value="P:proteolysis"/>
    <property type="evidence" value="ECO:0007669"/>
    <property type="project" value="InterPro"/>
</dbReference>
<feature type="domain" description="CCHC-type" evidence="2">
    <location>
        <begin position="38"/>
        <end position="55"/>
    </location>
</feature>
<keyword evidence="1" id="KW-0863">Zinc-finger</keyword>
<keyword evidence="4" id="KW-1185">Reference proteome</keyword>
<reference evidence="3" key="1">
    <citation type="submission" date="2020-05" db="UniProtKB">
        <authorList>
            <consortium name="EnsemblMetazoa"/>
        </authorList>
    </citation>
    <scope>IDENTIFICATION</scope>
    <source>
        <strain evidence="3">TTRI</strain>
    </source>
</reference>
<dbReference type="Proteomes" id="UP000078200">
    <property type="component" value="Unassembled WGS sequence"/>
</dbReference>
<dbReference type="VEuPathDB" id="VectorBase:GAUT004016"/>
<dbReference type="SUPFAM" id="SSF57756">
    <property type="entry name" value="Retrovirus zinc finger-like domains"/>
    <property type="match status" value="1"/>
</dbReference>
<dbReference type="PROSITE" id="PS50158">
    <property type="entry name" value="ZF_CCHC"/>
    <property type="match status" value="1"/>
</dbReference>
<dbReference type="GO" id="GO:0004190">
    <property type="term" value="F:aspartic-type endopeptidase activity"/>
    <property type="evidence" value="ECO:0007669"/>
    <property type="project" value="InterPro"/>
</dbReference>
<dbReference type="Pfam" id="PF00098">
    <property type="entry name" value="zf-CCHC"/>
    <property type="match status" value="1"/>
</dbReference>
<evidence type="ECO:0000256" key="1">
    <source>
        <dbReference type="PROSITE-ProRule" id="PRU00047"/>
    </source>
</evidence>